<reference evidence="2" key="1">
    <citation type="journal article" date="2020" name="Nature">
        <title>Giant virus diversity and host interactions through global metagenomics.</title>
        <authorList>
            <person name="Schulz F."/>
            <person name="Roux S."/>
            <person name="Paez-Espino D."/>
            <person name="Jungbluth S."/>
            <person name="Walsh D.A."/>
            <person name="Denef V.J."/>
            <person name="McMahon K.D."/>
            <person name="Konstantinidis K.T."/>
            <person name="Eloe-Fadrosh E.A."/>
            <person name="Kyrpides N.C."/>
            <person name="Woyke T."/>
        </authorList>
    </citation>
    <scope>NUCLEOTIDE SEQUENCE</scope>
    <source>
        <strain evidence="2">GVMAG-S-ERX555907-102</strain>
    </source>
</reference>
<proteinExistence type="predicted"/>
<sequence>MENNFVSDISNEILNNYNTQKYEQIYDAIDANITKLTNDTDYDSAYRLQQDIVSLNTMLLSEISKYINTNVTSDVNGEQNKSKQDTFKQQSESTKVNLTYKYVYVIVKFLVILILLIFVYFKLIVSNDNSKSPFGKPKLIT</sequence>
<keyword evidence="1" id="KW-1133">Transmembrane helix</keyword>
<keyword evidence="1" id="KW-0812">Transmembrane</keyword>
<accession>A0A6C0L0M0</accession>
<evidence type="ECO:0000256" key="1">
    <source>
        <dbReference type="SAM" id="Phobius"/>
    </source>
</evidence>
<dbReference type="AlphaFoldDB" id="A0A6C0L0M0"/>
<evidence type="ECO:0000313" key="2">
    <source>
        <dbReference type="EMBL" id="QHU22470.1"/>
    </source>
</evidence>
<keyword evidence="1" id="KW-0472">Membrane</keyword>
<name>A0A6C0L0M0_9ZZZZ</name>
<dbReference type="EMBL" id="MN741007">
    <property type="protein sequence ID" value="QHU22470.1"/>
    <property type="molecule type" value="Genomic_DNA"/>
</dbReference>
<organism evidence="2">
    <name type="scientific">viral metagenome</name>
    <dbReference type="NCBI Taxonomy" id="1070528"/>
    <lineage>
        <taxon>unclassified sequences</taxon>
        <taxon>metagenomes</taxon>
        <taxon>organismal metagenomes</taxon>
    </lineage>
</organism>
<feature type="transmembrane region" description="Helical" evidence="1">
    <location>
        <begin position="102"/>
        <end position="121"/>
    </location>
</feature>
<protein>
    <submittedName>
        <fullName evidence="2">Uncharacterized protein</fullName>
    </submittedName>
</protein>